<feature type="transmembrane region" description="Helical" evidence="2">
    <location>
        <begin position="123"/>
        <end position="141"/>
    </location>
</feature>
<evidence type="ECO:0000256" key="1">
    <source>
        <dbReference type="SAM" id="MobiDB-lite"/>
    </source>
</evidence>
<keyword evidence="2" id="KW-1133">Transmembrane helix</keyword>
<dbReference type="Proteomes" id="UP001224775">
    <property type="component" value="Unassembled WGS sequence"/>
</dbReference>
<proteinExistence type="predicted"/>
<protein>
    <recommendedName>
        <fullName evidence="3">DUF7495 domain-containing protein</fullName>
    </recommendedName>
</protein>
<keyword evidence="5" id="KW-1185">Reference proteome</keyword>
<evidence type="ECO:0000313" key="4">
    <source>
        <dbReference type="EMBL" id="KAK1735378.1"/>
    </source>
</evidence>
<reference evidence="4" key="1">
    <citation type="submission" date="2023-06" db="EMBL/GenBank/DDBJ databases">
        <title>Survivors Of The Sea: Transcriptome response of Skeletonema marinoi to long-term dormancy.</title>
        <authorList>
            <person name="Pinder M.I.M."/>
            <person name="Kourtchenko O."/>
            <person name="Robertson E.K."/>
            <person name="Larsson T."/>
            <person name="Maumus F."/>
            <person name="Osuna-Cruz C.M."/>
            <person name="Vancaester E."/>
            <person name="Stenow R."/>
            <person name="Vandepoele K."/>
            <person name="Ploug H."/>
            <person name="Bruchert V."/>
            <person name="Godhe A."/>
            <person name="Topel M."/>
        </authorList>
    </citation>
    <scope>NUCLEOTIDE SEQUENCE</scope>
    <source>
        <strain evidence="4">R05AC</strain>
    </source>
</reference>
<organism evidence="4 5">
    <name type="scientific">Skeletonema marinoi</name>
    <dbReference type="NCBI Taxonomy" id="267567"/>
    <lineage>
        <taxon>Eukaryota</taxon>
        <taxon>Sar</taxon>
        <taxon>Stramenopiles</taxon>
        <taxon>Ochrophyta</taxon>
        <taxon>Bacillariophyta</taxon>
        <taxon>Coscinodiscophyceae</taxon>
        <taxon>Thalassiosirophycidae</taxon>
        <taxon>Thalassiosirales</taxon>
        <taxon>Skeletonemataceae</taxon>
        <taxon>Skeletonema</taxon>
        <taxon>Skeletonema marinoi-dohrnii complex</taxon>
    </lineage>
</organism>
<feature type="region of interest" description="Disordered" evidence="1">
    <location>
        <begin position="1"/>
        <end position="70"/>
    </location>
</feature>
<evidence type="ECO:0000259" key="3">
    <source>
        <dbReference type="Pfam" id="PF24325"/>
    </source>
</evidence>
<evidence type="ECO:0000313" key="5">
    <source>
        <dbReference type="Proteomes" id="UP001224775"/>
    </source>
</evidence>
<feature type="region of interest" description="Disordered" evidence="1">
    <location>
        <begin position="286"/>
        <end position="318"/>
    </location>
</feature>
<dbReference type="AlphaFoldDB" id="A0AAD8XXS4"/>
<sequence length="318" mass="35718">MSTGDEEMASRPMQLPKVGWGDVDDDDGGAGSISDNSTAEEVEMPSLSVKNTSSIDEGMTQRAAPRSAIDDLAPIPEDYSMHGGWPDYYSDIFCYNIDYDDGRRKGYRYRFCRRLCEDRRYRLLGIILVVGTVAIYVTSFWHRDKQPLNITEAPLEMREQSERYEMAATTYHPSSYGRNDGWTGTSYLAAMDFCLKRNKNIPCPYEAYCPLGDGGMPLGGFKDEHEGSWAPFFSEGSVNEWVSLSRDNPCEKYSTRFDEKPSWGLTGRDAEGFTRHVSCCLNVKGGADSTLNNEKSSDFIARPPLLEEDLEKVEPGNP</sequence>
<dbReference type="InterPro" id="IPR055918">
    <property type="entry name" value="DUF7495"/>
</dbReference>
<gene>
    <name evidence="4" type="ORF">QTG54_013992</name>
</gene>
<evidence type="ECO:0000256" key="2">
    <source>
        <dbReference type="SAM" id="Phobius"/>
    </source>
</evidence>
<comment type="caution">
    <text evidence="4">The sequence shown here is derived from an EMBL/GenBank/DDBJ whole genome shotgun (WGS) entry which is preliminary data.</text>
</comment>
<name>A0AAD8XXS4_9STRA</name>
<keyword evidence="2" id="KW-0472">Membrane</keyword>
<feature type="domain" description="DUF7495" evidence="3">
    <location>
        <begin position="175"/>
        <end position="281"/>
    </location>
</feature>
<dbReference type="EMBL" id="JATAAI010000034">
    <property type="protein sequence ID" value="KAK1735378.1"/>
    <property type="molecule type" value="Genomic_DNA"/>
</dbReference>
<dbReference type="Pfam" id="PF24325">
    <property type="entry name" value="DUF7495"/>
    <property type="match status" value="1"/>
</dbReference>
<keyword evidence="2" id="KW-0812">Transmembrane</keyword>
<accession>A0AAD8XXS4</accession>